<dbReference type="SUPFAM" id="SSF54593">
    <property type="entry name" value="Glyoxalase/Bleomycin resistance protein/Dihydroxybiphenyl dioxygenase"/>
    <property type="match status" value="1"/>
</dbReference>
<keyword evidence="2" id="KW-0560">Oxidoreductase</keyword>
<dbReference type="InterPro" id="IPR037523">
    <property type="entry name" value="VOC_core"/>
</dbReference>
<protein>
    <submittedName>
        <fullName evidence="2">Extradiol dioxygenase</fullName>
    </submittedName>
</protein>
<dbReference type="Pfam" id="PF00903">
    <property type="entry name" value="Glyoxalase"/>
    <property type="match status" value="1"/>
</dbReference>
<dbReference type="InterPro" id="IPR004360">
    <property type="entry name" value="Glyas_Fos-R_dOase_dom"/>
</dbReference>
<reference evidence="2 3" key="1">
    <citation type="submission" date="2014-12" db="EMBL/GenBank/DDBJ databases">
        <title>16Stimator: statistical estimation of ribosomal gene copy numbers from draft genome assemblies.</title>
        <authorList>
            <person name="Perisin M.A."/>
            <person name="Vetter M."/>
            <person name="Gilbert J.A."/>
            <person name="Bergelson J."/>
        </authorList>
    </citation>
    <scope>NUCLEOTIDE SEQUENCE [LARGE SCALE GENOMIC DNA]</scope>
    <source>
        <strain evidence="2 3">MEJ076</strain>
    </source>
</reference>
<keyword evidence="2" id="KW-0223">Dioxygenase</keyword>
<proteinExistence type="predicted"/>
<dbReference type="Gene3D" id="3.10.180.10">
    <property type="entry name" value="2,3-Dihydroxybiphenyl 1,2-Dioxygenase, domain 1"/>
    <property type="match status" value="1"/>
</dbReference>
<dbReference type="OrthoDB" id="9794917at2"/>
<comment type="caution">
    <text evidence="2">The sequence shown here is derived from an EMBL/GenBank/DDBJ whole genome shotgun (WGS) entry which is preliminary data.</text>
</comment>
<gene>
    <name evidence="2" type="ORF">RU07_03565</name>
</gene>
<evidence type="ECO:0000313" key="2">
    <source>
        <dbReference type="EMBL" id="KIQ04612.1"/>
    </source>
</evidence>
<feature type="domain" description="VOC" evidence="1">
    <location>
        <begin position="9"/>
        <end position="133"/>
    </location>
</feature>
<evidence type="ECO:0000259" key="1">
    <source>
        <dbReference type="PROSITE" id="PS51819"/>
    </source>
</evidence>
<dbReference type="PANTHER" id="PTHR36437">
    <property type="entry name" value="GLYOXALASE/BLEOMYCIN RESISTANCE PROTEIN/DIOXYGENASE"/>
    <property type="match status" value="1"/>
</dbReference>
<dbReference type="Proteomes" id="UP000035017">
    <property type="component" value="Unassembled WGS sequence"/>
</dbReference>
<name>A0A0D0JF88_AGRTU</name>
<dbReference type="CDD" id="cd07263">
    <property type="entry name" value="VOC_like"/>
    <property type="match status" value="1"/>
</dbReference>
<dbReference type="GO" id="GO:0051213">
    <property type="term" value="F:dioxygenase activity"/>
    <property type="evidence" value="ECO:0007669"/>
    <property type="project" value="UniProtKB-KW"/>
</dbReference>
<dbReference type="AlphaFoldDB" id="A0A0D0JF88"/>
<accession>A0A0D0JF88</accession>
<organism evidence="2 3">
    <name type="scientific">Agrobacterium tumefaciens</name>
    <dbReference type="NCBI Taxonomy" id="358"/>
    <lineage>
        <taxon>Bacteria</taxon>
        <taxon>Pseudomonadati</taxon>
        <taxon>Pseudomonadota</taxon>
        <taxon>Alphaproteobacteria</taxon>
        <taxon>Hyphomicrobiales</taxon>
        <taxon>Rhizobiaceae</taxon>
        <taxon>Rhizobium/Agrobacterium group</taxon>
        <taxon>Agrobacterium</taxon>
        <taxon>Agrobacterium tumefaciens complex</taxon>
    </lineage>
</organism>
<dbReference type="PROSITE" id="PS51819">
    <property type="entry name" value="VOC"/>
    <property type="match status" value="1"/>
</dbReference>
<dbReference type="PANTHER" id="PTHR36437:SF2">
    <property type="entry name" value="GLYOXALASE_BLEOMYCIN RESISTANCE PROTEIN_DIOXYGENASE"/>
    <property type="match status" value="1"/>
</dbReference>
<dbReference type="InterPro" id="IPR029068">
    <property type="entry name" value="Glyas_Bleomycin-R_OHBP_Dase"/>
</dbReference>
<sequence>MASFVSSRHLALVTLVVDDYDRAKTFYCDLLGFDCVSDEPLPDGKRWVVVTPRESLGFGLLLAQADGPQQDAAIGNQTGGRVAFFLHTDDFAGDFALMTARGIQFLEEPRHEAYGSVAVFVDIYGNKWDLLQPAR</sequence>
<evidence type="ECO:0000313" key="3">
    <source>
        <dbReference type="Proteomes" id="UP000035017"/>
    </source>
</evidence>
<dbReference type="EMBL" id="JXQV01000004">
    <property type="protein sequence ID" value="KIQ04612.1"/>
    <property type="molecule type" value="Genomic_DNA"/>
</dbReference>